<feature type="region of interest" description="Disordered" evidence="1">
    <location>
        <begin position="34"/>
        <end position="90"/>
    </location>
</feature>
<feature type="compositionally biased region" description="Basic and acidic residues" evidence="1">
    <location>
        <begin position="67"/>
        <end position="79"/>
    </location>
</feature>
<keyword evidence="3" id="KW-1185">Reference proteome</keyword>
<evidence type="ECO:0000256" key="1">
    <source>
        <dbReference type="SAM" id="MobiDB-lite"/>
    </source>
</evidence>
<dbReference type="Proteomes" id="UP000011910">
    <property type="component" value="Unassembled WGS sequence"/>
</dbReference>
<sequence>MPAAYHQGYQQQARSQQQQALAQLLQGRIAGAANPYGQAAPLPDGSGKQQLPGNHLPEGLSSLQDKPQVKEQKKDKVLDGHAPQAEPLVL</sequence>
<dbReference type="EMBL" id="AODQ01000136">
    <property type="protein sequence ID" value="EMR01204.1"/>
    <property type="molecule type" value="Genomic_DNA"/>
</dbReference>
<evidence type="ECO:0000313" key="3">
    <source>
        <dbReference type="Proteomes" id="UP000011910"/>
    </source>
</evidence>
<name>M7NRU0_9BACT</name>
<protein>
    <submittedName>
        <fullName evidence="2">Uncharacterized protein</fullName>
    </submittedName>
</protein>
<proteinExistence type="predicted"/>
<organism evidence="2 3">
    <name type="scientific">Cesiribacter andamanensis AMV16</name>
    <dbReference type="NCBI Taxonomy" id="1279009"/>
    <lineage>
        <taxon>Bacteria</taxon>
        <taxon>Pseudomonadati</taxon>
        <taxon>Bacteroidota</taxon>
        <taxon>Cytophagia</taxon>
        <taxon>Cytophagales</taxon>
        <taxon>Cesiribacteraceae</taxon>
        <taxon>Cesiribacter</taxon>
    </lineage>
</organism>
<gene>
    <name evidence="2" type="ORF">ADICEAN_03684</name>
</gene>
<reference evidence="2 3" key="1">
    <citation type="journal article" date="2013" name="Genome Announc.">
        <title>Draft Genome Sequence of Cesiribacter andamanensis Strain AMV16T, Isolated from a Soil Sample from a Mud Volcano in the Andaman Islands, India.</title>
        <authorList>
            <person name="Shivaji S."/>
            <person name="Ara S."/>
            <person name="Begum Z."/>
            <person name="Srinivas T.N."/>
            <person name="Singh A."/>
            <person name="Kumar Pinnaka A."/>
        </authorList>
    </citation>
    <scope>NUCLEOTIDE SEQUENCE [LARGE SCALE GENOMIC DNA]</scope>
    <source>
        <strain evidence="2 3">AMV16</strain>
    </source>
</reference>
<dbReference type="AlphaFoldDB" id="M7NRU0"/>
<comment type="caution">
    <text evidence="2">The sequence shown here is derived from an EMBL/GenBank/DDBJ whole genome shotgun (WGS) entry which is preliminary data.</text>
</comment>
<evidence type="ECO:0000313" key="2">
    <source>
        <dbReference type="EMBL" id="EMR01204.1"/>
    </source>
</evidence>
<accession>M7NRU0</accession>